<evidence type="ECO:0000313" key="4">
    <source>
        <dbReference type="Proteomes" id="UP000275652"/>
    </source>
</evidence>
<evidence type="ECO:0000256" key="2">
    <source>
        <dbReference type="SAM" id="Phobius"/>
    </source>
</evidence>
<organism evidence="3 4">
    <name type="scientific">Aphanomyces astaci</name>
    <name type="common">Crayfish plague agent</name>
    <dbReference type="NCBI Taxonomy" id="112090"/>
    <lineage>
        <taxon>Eukaryota</taxon>
        <taxon>Sar</taxon>
        <taxon>Stramenopiles</taxon>
        <taxon>Oomycota</taxon>
        <taxon>Saprolegniomycetes</taxon>
        <taxon>Saprolegniales</taxon>
        <taxon>Verrucalvaceae</taxon>
        <taxon>Aphanomyces</taxon>
    </lineage>
</organism>
<keyword evidence="2" id="KW-0812">Transmembrane</keyword>
<comment type="caution">
    <text evidence="3">The sequence shown here is derived from an EMBL/GenBank/DDBJ whole genome shotgun (WGS) entry which is preliminary data.</text>
</comment>
<evidence type="ECO:0000313" key="3">
    <source>
        <dbReference type="EMBL" id="RLO09567.1"/>
    </source>
</evidence>
<dbReference type="AlphaFoldDB" id="A0A9X8HCL4"/>
<keyword evidence="2" id="KW-0472">Membrane</keyword>
<protein>
    <submittedName>
        <fullName evidence="3">Uncharacterized protein</fullName>
    </submittedName>
</protein>
<sequence length="484" mass="51901">MVYNAHDTARSSSVILHTELPDDNDLDGKRDSNSFLYEQLVARKRLIMAAAGLLVVGVSIAVIASTTSSSDEASLTSGIAQKVATTTTTTVAPANAAAGVPIYDGETSVGSNGVDDSVLTEVLPLPSNFTFVNSTNSSAADYAIVVTPEPTSTTTFDNTTVVHSIESATASTTTDPPTTTTTDPPTTTTSTPPPTPAPTSPPTDPPTAAPTPPHTTSPSAPRYPYKDTKFNWLDIKEWQGDKDVSPSFASGGFQHDKIEVSTFGKPFNQSPVLRTKRGWSGEKILFVEWITYPGSDTNIWLLPTSLSSQFGDLRWPNCGEYDIYEMFNGDAAIGHSGTVNLFYGGGLDTFGQSTTHIASKDCYAPYFLKKPSVGSQAAQWPVRYHNKISMAVVFGRDDNGLFIQQILDPTIVDGADGTAKIEGGTSADKMYNNANTYWGVKPEGNCAAGHDPNGGYPFFGEFRLVFQEQFHGKFEITNIRVLAK</sequence>
<feature type="transmembrane region" description="Helical" evidence="2">
    <location>
        <begin position="46"/>
        <end position="64"/>
    </location>
</feature>
<feature type="region of interest" description="Disordered" evidence="1">
    <location>
        <begin position="167"/>
        <end position="223"/>
    </location>
</feature>
<proteinExistence type="predicted"/>
<accession>A0A9X8HCL4</accession>
<dbReference type="Proteomes" id="UP000275652">
    <property type="component" value="Unassembled WGS sequence"/>
</dbReference>
<feature type="compositionally biased region" description="Pro residues" evidence="1">
    <location>
        <begin position="191"/>
        <end position="215"/>
    </location>
</feature>
<name>A0A9X8HCL4_APHAT</name>
<feature type="compositionally biased region" description="Low complexity" evidence="1">
    <location>
        <begin position="167"/>
        <end position="190"/>
    </location>
</feature>
<keyword evidence="2" id="KW-1133">Transmembrane helix</keyword>
<gene>
    <name evidence="3" type="ORF">DYB28_004178</name>
</gene>
<evidence type="ECO:0000256" key="1">
    <source>
        <dbReference type="SAM" id="MobiDB-lite"/>
    </source>
</evidence>
<reference evidence="3 4" key="1">
    <citation type="journal article" date="2018" name="J. Invertebr. Pathol.">
        <title>New genotyping method for the causative agent of crayfish plague (Aphanomyces astaci) based on whole genome data.</title>
        <authorList>
            <person name="Minardi D."/>
            <person name="Studholme D.J."/>
            <person name="van der Giezen M."/>
            <person name="Pretto T."/>
            <person name="Oidtmann B."/>
        </authorList>
    </citation>
    <scope>NUCLEOTIDE SEQUENCE [LARGE SCALE GENOMIC DNA]</scope>
    <source>
        <strain evidence="3 4">KB13</strain>
    </source>
</reference>
<dbReference type="EMBL" id="QUTI01019636">
    <property type="protein sequence ID" value="RLO09567.1"/>
    <property type="molecule type" value="Genomic_DNA"/>
</dbReference>